<dbReference type="Proteomes" id="UP001187734">
    <property type="component" value="Unassembled WGS sequence"/>
</dbReference>
<dbReference type="FunFam" id="3.30.1330.30:FF:000035">
    <property type="entry name" value="TrmH family RNA methyltransferase"/>
    <property type="match status" value="1"/>
</dbReference>
<dbReference type="Gene3D" id="3.30.1330.30">
    <property type="match status" value="1"/>
</dbReference>
<evidence type="ECO:0000256" key="4">
    <source>
        <dbReference type="ARBA" id="ARBA00022603"/>
    </source>
</evidence>
<dbReference type="SUPFAM" id="SSF75217">
    <property type="entry name" value="alpha/beta knot"/>
    <property type="match status" value="1"/>
</dbReference>
<dbReference type="AlphaFoldDB" id="A0AAE8M212"/>
<protein>
    <recommendedName>
        <fullName evidence="9">rRNA methyltransferase 1, mitochondrial</fullName>
    </recommendedName>
</protein>
<dbReference type="PANTHER" id="PTHR46103:SF1">
    <property type="entry name" value="RRNA METHYLTRANSFERASE 1, MITOCHONDRIAL"/>
    <property type="match status" value="1"/>
</dbReference>
<keyword evidence="6" id="KW-0949">S-adenosyl-L-methionine</keyword>
<gene>
    <name evidence="12" type="ORF">FTOL_02474</name>
</gene>
<dbReference type="InterPro" id="IPR001537">
    <property type="entry name" value="SpoU_MeTrfase"/>
</dbReference>
<organism evidence="12 13">
    <name type="scientific">Fusarium torulosum</name>
    <dbReference type="NCBI Taxonomy" id="33205"/>
    <lineage>
        <taxon>Eukaryota</taxon>
        <taxon>Fungi</taxon>
        <taxon>Dikarya</taxon>
        <taxon>Ascomycota</taxon>
        <taxon>Pezizomycotina</taxon>
        <taxon>Sordariomycetes</taxon>
        <taxon>Hypocreomycetidae</taxon>
        <taxon>Hypocreales</taxon>
        <taxon>Nectriaceae</taxon>
        <taxon>Fusarium</taxon>
    </lineage>
</organism>
<evidence type="ECO:0000256" key="1">
    <source>
        <dbReference type="ARBA" id="ARBA00004173"/>
    </source>
</evidence>
<dbReference type="InterPro" id="IPR047182">
    <property type="entry name" value="MRM1"/>
</dbReference>
<feature type="compositionally biased region" description="Acidic residues" evidence="10">
    <location>
        <begin position="683"/>
        <end position="696"/>
    </location>
</feature>
<dbReference type="GO" id="GO:0016435">
    <property type="term" value="F:rRNA (guanine) methyltransferase activity"/>
    <property type="evidence" value="ECO:0007669"/>
    <property type="project" value="TreeGrafter"/>
</dbReference>
<feature type="compositionally biased region" description="Basic and acidic residues" evidence="10">
    <location>
        <begin position="638"/>
        <end position="650"/>
    </location>
</feature>
<feature type="compositionally biased region" description="Basic and acidic residues" evidence="10">
    <location>
        <begin position="196"/>
        <end position="306"/>
    </location>
</feature>
<feature type="region of interest" description="Disordered" evidence="10">
    <location>
        <begin position="47"/>
        <end position="320"/>
    </location>
</feature>
<evidence type="ECO:0000256" key="3">
    <source>
        <dbReference type="ARBA" id="ARBA00022552"/>
    </source>
</evidence>
<feature type="compositionally biased region" description="Basic and acidic residues" evidence="10">
    <location>
        <begin position="88"/>
        <end position="101"/>
    </location>
</feature>
<keyword evidence="7" id="KW-0809">Transit peptide</keyword>
<dbReference type="Gene3D" id="3.40.1280.10">
    <property type="match status" value="1"/>
</dbReference>
<dbReference type="SUPFAM" id="SSF55315">
    <property type="entry name" value="L30e-like"/>
    <property type="match status" value="1"/>
</dbReference>
<evidence type="ECO:0000259" key="11">
    <source>
        <dbReference type="SMART" id="SM00967"/>
    </source>
</evidence>
<proteinExistence type="inferred from homology"/>
<dbReference type="Pfam" id="PF00588">
    <property type="entry name" value="SpoU_methylase"/>
    <property type="match status" value="1"/>
</dbReference>
<comment type="similarity">
    <text evidence="2">Belongs to the class IV-like SAM-binding methyltransferase superfamily. RNA methyltransferase TrmH family.</text>
</comment>
<evidence type="ECO:0000256" key="6">
    <source>
        <dbReference type="ARBA" id="ARBA00022691"/>
    </source>
</evidence>
<accession>A0AAE8M212</accession>
<feature type="domain" description="RNA 2-O ribose methyltransferase substrate binding" evidence="11">
    <location>
        <begin position="339"/>
        <end position="421"/>
    </location>
</feature>
<dbReference type="CDD" id="cd18105">
    <property type="entry name" value="SpoU-like_MRM1"/>
    <property type="match status" value="1"/>
</dbReference>
<keyword evidence="4" id="KW-0489">Methyltransferase</keyword>
<dbReference type="SMART" id="SM00967">
    <property type="entry name" value="SpoU_sub_bind"/>
    <property type="match status" value="1"/>
</dbReference>
<dbReference type="EMBL" id="ONZP01000077">
    <property type="protein sequence ID" value="SPJ72745.1"/>
    <property type="molecule type" value="Genomic_DNA"/>
</dbReference>
<evidence type="ECO:0000313" key="12">
    <source>
        <dbReference type="EMBL" id="SPJ72745.1"/>
    </source>
</evidence>
<reference evidence="12" key="1">
    <citation type="submission" date="2018-03" db="EMBL/GenBank/DDBJ databases">
        <authorList>
            <person name="Guldener U."/>
        </authorList>
    </citation>
    <scope>NUCLEOTIDE SEQUENCE</scope>
</reference>
<feature type="region of interest" description="Disordered" evidence="10">
    <location>
        <begin position="638"/>
        <end position="715"/>
    </location>
</feature>
<dbReference type="Pfam" id="PF08032">
    <property type="entry name" value="SpoU_sub_bind"/>
    <property type="match status" value="1"/>
</dbReference>
<evidence type="ECO:0000256" key="10">
    <source>
        <dbReference type="SAM" id="MobiDB-lite"/>
    </source>
</evidence>
<evidence type="ECO:0000313" key="13">
    <source>
        <dbReference type="Proteomes" id="UP001187734"/>
    </source>
</evidence>
<sequence length="715" mass="81045">MLYPTQLRVVALSRPLARLHPAQTSFAPIFVRSKALSAIVRGVVKSEQAQYGESRSRDGGFRDRRASDMNPRSRRGASPMRKSSAGPRRSDPPARRDDFLDKFSNVRGSDPGPSKSGTRNWRQEQKLRKKLRKKDEEKKAQEEREADGTGRRTRRRRFADPENEFGNRSLVQRMKYGDLKEVADSLQVQQPVRPRTFNDARREFRDNDNGNPRNERRFERSDGRPEKSQQQFDRSERRSERPERPERQFDRSDRPQQRFDRSDRPQQRFDRPERRFDHSDRPQQSLDRSDRSAPRQDGARSDRWNDQADDDGDAFPARRGKKKEMMAMNVKYTTAASQFLYGRSVVKAALEQNRRQLYNLYIYGGENRRDSKDNTIMTRLAEKHKVPITIVPNDEQRIMDKMSMGRPHNGFVLEASPLPQLPIKSLGKLEESTGRLGFHVELDYQTKEEAAVNGTDTFVRRSNDVMPKPFVLLLNEILDPGNLGGIIRTASYLGIDAVGITNRGSSTLTPVVLKSAAGAVEEISLFTVDDPVKFVEESGKAGWKTYAAVAPPDRKLVRKHGDKFVSLDSIEAESPLNNHPCLLVLGNEGYGLSKPVKVAADYELSVPRFVQGSCVDSLNVSVAAGLLCHSFVREPVAETKAEPAEPKIESIETETEVAATETEAKPVEEVNEAIPNSEQAEKESEELDITTEQETETGEKKAEEKETKGNEEAMF</sequence>
<evidence type="ECO:0000256" key="8">
    <source>
        <dbReference type="ARBA" id="ARBA00023128"/>
    </source>
</evidence>
<keyword evidence="8" id="KW-0496">Mitochondrion</keyword>
<comment type="caution">
    <text evidence="12">The sequence shown here is derived from an EMBL/GenBank/DDBJ whole genome shotgun (WGS) entry which is preliminary data.</text>
</comment>
<evidence type="ECO:0000256" key="2">
    <source>
        <dbReference type="ARBA" id="ARBA00007228"/>
    </source>
</evidence>
<name>A0AAE8M212_9HYPO</name>
<dbReference type="InterPro" id="IPR029028">
    <property type="entry name" value="Alpha/beta_knot_MTases"/>
</dbReference>
<dbReference type="InterPro" id="IPR029064">
    <property type="entry name" value="Ribosomal_eL30-like_sf"/>
</dbReference>
<feature type="compositionally biased region" description="Basic and acidic residues" evidence="10">
    <location>
        <begin position="697"/>
        <end position="715"/>
    </location>
</feature>
<dbReference type="InterPro" id="IPR047261">
    <property type="entry name" value="MRM1_MeTrfase_dom"/>
</dbReference>
<keyword evidence="3" id="KW-0698">rRNA processing</keyword>
<keyword evidence="5" id="KW-0808">Transferase</keyword>
<evidence type="ECO:0000256" key="9">
    <source>
        <dbReference type="ARBA" id="ARBA00034881"/>
    </source>
</evidence>
<dbReference type="GO" id="GO:0003723">
    <property type="term" value="F:RNA binding"/>
    <property type="evidence" value="ECO:0007669"/>
    <property type="project" value="InterPro"/>
</dbReference>
<dbReference type="InterPro" id="IPR029026">
    <property type="entry name" value="tRNA_m1G_MTases_N"/>
</dbReference>
<evidence type="ECO:0000256" key="5">
    <source>
        <dbReference type="ARBA" id="ARBA00022679"/>
    </source>
</evidence>
<evidence type="ECO:0000256" key="7">
    <source>
        <dbReference type="ARBA" id="ARBA00022946"/>
    </source>
</evidence>
<feature type="compositionally biased region" description="Basic and acidic residues" evidence="10">
    <location>
        <begin position="54"/>
        <end position="67"/>
    </location>
</feature>
<keyword evidence="13" id="KW-1185">Reference proteome</keyword>
<comment type="subcellular location">
    <subcellularLocation>
        <location evidence="1">Mitochondrion</location>
    </subcellularLocation>
</comment>
<dbReference type="PANTHER" id="PTHR46103">
    <property type="entry name" value="RRNA METHYLTRANSFERASE 1, MITOCHONDRIAL"/>
    <property type="match status" value="1"/>
</dbReference>
<feature type="compositionally biased region" description="Basic and acidic residues" evidence="10">
    <location>
        <begin position="133"/>
        <end position="150"/>
    </location>
</feature>
<dbReference type="InterPro" id="IPR013123">
    <property type="entry name" value="SpoU_subst-bd"/>
</dbReference>
<dbReference type="GO" id="GO:0005739">
    <property type="term" value="C:mitochondrion"/>
    <property type="evidence" value="ECO:0007669"/>
    <property type="project" value="UniProtKB-SubCell"/>
</dbReference>